<keyword evidence="4" id="KW-1015">Disulfide bond</keyword>
<evidence type="ECO:0000256" key="4">
    <source>
        <dbReference type="ARBA" id="ARBA00023157"/>
    </source>
</evidence>
<dbReference type="PROSITE" id="PS00280">
    <property type="entry name" value="BPTI_KUNITZ_1"/>
    <property type="match status" value="1"/>
</dbReference>
<dbReference type="CDD" id="cd22597">
    <property type="entry name" value="Kunitz_bikunin_2-like"/>
    <property type="match status" value="1"/>
</dbReference>
<dbReference type="PRINTS" id="PR00759">
    <property type="entry name" value="BASICPTASE"/>
</dbReference>
<dbReference type="GO" id="GO:0004867">
    <property type="term" value="F:serine-type endopeptidase inhibitor activity"/>
    <property type="evidence" value="ECO:0007669"/>
    <property type="project" value="UniProtKB-KW"/>
</dbReference>
<sequence length="200" mass="22077">MTVRPTVLEDFKTLVREQGMSDDTVIIKKDKGDCVPGEQVTEPTTRPEPQRVRRNVLPTLAAVDVEGSGDDTPLFNGTEACRAAPDTGPCFGMLQRYYYNSTSMSCELFKYGGCLGNQNNFESERECLQRCRTEAACRLPMVAQSCTGQPLIWAFDSSAGLCVPYKKGFCQGNGNKFYSKSECEEYCGVVKDGDDLPKSN</sequence>
<dbReference type="RefSeq" id="XP_008298902.1">
    <property type="nucleotide sequence ID" value="XM_008300680.1"/>
</dbReference>
<dbReference type="SMART" id="SM00131">
    <property type="entry name" value="KU"/>
    <property type="match status" value="2"/>
</dbReference>
<protein>
    <submittedName>
        <fullName evidence="8">Protein AMBP-like</fullName>
    </submittedName>
</protein>
<keyword evidence="7" id="KW-1185">Reference proteome</keyword>
<organism evidence="7 8">
    <name type="scientific">Stegastes partitus</name>
    <name type="common">bicolor damselfish</name>
    <dbReference type="NCBI Taxonomy" id="144197"/>
    <lineage>
        <taxon>Eukaryota</taxon>
        <taxon>Metazoa</taxon>
        <taxon>Chordata</taxon>
        <taxon>Craniata</taxon>
        <taxon>Vertebrata</taxon>
        <taxon>Euteleostomi</taxon>
        <taxon>Actinopterygii</taxon>
        <taxon>Neopterygii</taxon>
        <taxon>Teleostei</taxon>
        <taxon>Neoteleostei</taxon>
        <taxon>Acanthomorphata</taxon>
        <taxon>Ovalentaria</taxon>
        <taxon>Pomacentridae</taxon>
        <taxon>Stegastes</taxon>
    </lineage>
</organism>
<evidence type="ECO:0000259" key="6">
    <source>
        <dbReference type="PROSITE" id="PS50279"/>
    </source>
</evidence>
<feature type="domain" description="BPTI/Kunitz inhibitor" evidence="6">
    <location>
        <begin position="81"/>
        <end position="131"/>
    </location>
</feature>
<accession>A0A9Y4NKF3</accession>
<dbReference type="InterPro" id="IPR029856">
    <property type="entry name" value="AMBP"/>
</dbReference>
<evidence type="ECO:0000313" key="8">
    <source>
        <dbReference type="RefSeq" id="XP_008298902.1"/>
    </source>
</evidence>
<evidence type="ECO:0000256" key="5">
    <source>
        <dbReference type="ARBA" id="ARBA00023180"/>
    </source>
</evidence>
<dbReference type="InterPro" id="IPR020901">
    <property type="entry name" value="Prtase_inh_Kunz-CS"/>
</dbReference>
<reference evidence="8" key="1">
    <citation type="submission" date="2025-08" db="UniProtKB">
        <authorList>
            <consortium name="RefSeq"/>
        </authorList>
    </citation>
    <scope>IDENTIFICATION</scope>
</reference>
<dbReference type="GeneID" id="103371373"/>
<evidence type="ECO:0000256" key="2">
    <source>
        <dbReference type="ARBA" id="ARBA00022737"/>
    </source>
</evidence>
<feature type="domain" description="BPTI/Kunitz inhibitor" evidence="6">
    <location>
        <begin position="137"/>
        <end position="187"/>
    </location>
</feature>
<gene>
    <name evidence="8" type="primary">LOC103371373</name>
</gene>
<dbReference type="SUPFAM" id="SSF57362">
    <property type="entry name" value="BPTI-like"/>
    <property type="match status" value="2"/>
</dbReference>
<dbReference type="FunFam" id="4.10.410.10:FF:000005">
    <property type="entry name" value="Pancreatic trypsin inhibitor"/>
    <property type="match status" value="1"/>
</dbReference>
<dbReference type="Proteomes" id="UP000694891">
    <property type="component" value="Unplaced"/>
</dbReference>
<dbReference type="InterPro" id="IPR036880">
    <property type="entry name" value="Kunitz_BPTI_sf"/>
</dbReference>
<dbReference type="InterPro" id="IPR002223">
    <property type="entry name" value="Kunitz_BPTI"/>
</dbReference>
<evidence type="ECO:0000256" key="3">
    <source>
        <dbReference type="ARBA" id="ARBA00022900"/>
    </source>
</evidence>
<evidence type="ECO:0000313" key="7">
    <source>
        <dbReference type="Proteomes" id="UP000694891"/>
    </source>
</evidence>
<dbReference type="Gene3D" id="4.10.410.10">
    <property type="entry name" value="Pancreatic trypsin inhibitor Kunitz domain"/>
    <property type="match status" value="2"/>
</dbReference>
<evidence type="ECO:0000256" key="1">
    <source>
        <dbReference type="ARBA" id="ARBA00022690"/>
    </source>
</evidence>
<dbReference type="PANTHER" id="PTHR46676:SF1">
    <property type="entry name" value="PROTEIN AMBP"/>
    <property type="match status" value="1"/>
</dbReference>
<dbReference type="InterPro" id="IPR012674">
    <property type="entry name" value="Calycin"/>
</dbReference>
<keyword evidence="5" id="KW-0325">Glycoprotein</keyword>
<dbReference type="CDD" id="cd22596">
    <property type="entry name" value="Kunitz_bikunin_1-like"/>
    <property type="match status" value="1"/>
</dbReference>
<dbReference type="PROSITE" id="PS50279">
    <property type="entry name" value="BPTI_KUNITZ_2"/>
    <property type="match status" value="2"/>
</dbReference>
<dbReference type="AlphaFoldDB" id="A0A9Y4NKF3"/>
<keyword evidence="1" id="KW-0646">Protease inhibitor</keyword>
<dbReference type="PANTHER" id="PTHR46676">
    <property type="entry name" value="PROTEIN AMBP"/>
    <property type="match status" value="1"/>
</dbReference>
<name>A0A9Y4NKF3_9TELE</name>
<keyword evidence="2" id="KW-0677">Repeat</keyword>
<keyword evidence="3" id="KW-0722">Serine protease inhibitor</keyword>
<dbReference type="Gene3D" id="2.40.128.20">
    <property type="match status" value="1"/>
</dbReference>
<dbReference type="Pfam" id="PF00014">
    <property type="entry name" value="Kunitz_BPTI"/>
    <property type="match status" value="2"/>
</dbReference>
<proteinExistence type="predicted"/>